<dbReference type="Proteomes" id="UP000252132">
    <property type="component" value="Unassembled WGS sequence"/>
</dbReference>
<dbReference type="AlphaFoldDB" id="A0A368DVP8"/>
<keyword evidence="2" id="KW-0560">Oxidoreductase</keyword>
<dbReference type="SUPFAM" id="SSF48264">
    <property type="entry name" value="Cytochrome P450"/>
    <property type="match status" value="1"/>
</dbReference>
<proteinExistence type="inferred from homology"/>
<evidence type="ECO:0000313" key="5">
    <source>
        <dbReference type="Proteomes" id="UP000252132"/>
    </source>
</evidence>
<feature type="transmembrane region" description="Helical" evidence="3">
    <location>
        <begin position="233"/>
        <end position="255"/>
    </location>
</feature>
<dbReference type="PROSITE" id="PS00086">
    <property type="entry name" value="CYTOCHROME_P450"/>
    <property type="match status" value="1"/>
</dbReference>
<accession>A0A368DVP8</accession>
<keyword evidence="2" id="KW-0503">Monooxygenase</keyword>
<dbReference type="PANTHER" id="PTHR46696:SF6">
    <property type="entry name" value="P450, PUTATIVE (EUROFUNG)-RELATED"/>
    <property type="match status" value="1"/>
</dbReference>
<dbReference type="Pfam" id="PF00067">
    <property type="entry name" value="p450"/>
    <property type="match status" value="1"/>
</dbReference>
<dbReference type="PANTHER" id="PTHR46696">
    <property type="entry name" value="P450, PUTATIVE (EUROFUNG)-RELATED"/>
    <property type="match status" value="1"/>
</dbReference>
<dbReference type="InterPro" id="IPR001128">
    <property type="entry name" value="Cyt_P450"/>
</dbReference>
<gene>
    <name evidence="4" type="ORF">DBW69_05850</name>
</gene>
<name>A0A368DVP8_9PROT</name>
<dbReference type="GO" id="GO:0004497">
    <property type="term" value="F:monooxygenase activity"/>
    <property type="evidence" value="ECO:0007669"/>
    <property type="project" value="UniProtKB-KW"/>
</dbReference>
<sequence>MPTKISDVPENLLSDFDLVADPEMMRNPQQRMTDALVNDERDIFYTPHNGGHWIVTNYEMGHEILSNPELYGSFPIGVPANYEQRPRLIPLESDPQSHPRYRRLLLPVFAPNIISKMEDKIRQRTINVLDEALQTPEIDFLWDIAKPIPTGVFLEMLGLPQHMQPQFFEWENGFYRAETVEARVDYGQKIAQYLSQAAEDHVTNPRDDVMSMLLEVEVEGERLSRDEVDAICYLLFLAGVDTVAAMLTFIANYLAQNQDLYQKIKADKAFLETATDELLRMHAFINLNRICEADTEFHGVHFKQGDNIVVPSFVTDRDAATFPDPHNFNPDRSKVERNMHHAFGDGPHKCIGMHLAKLEVKIVLEEFAKRVDTFSITDESKIRAHGGTTMGMDNLPITWTA</sequence>
<dbReference type="EMBL" id="QOQF01000027">
    <property type="protein sequence ID" value="RCL75938.1"/>
    <property type="molecule type" value="Genomic_DNA"/>
</dbReference>
<keyword evidence="2" id="KW-0349">Heme</keyword>
<organism evidence="4 5">
    <name type="scientific">PS1 clade bacterium</name>
    <dbReference type="NCBI Taxonomy" id="2175152"/>
    <lineage>
        <taxon>Bacteria</taxon>
        <taxon>Pseudomonadati</taxon>
        <taxon>Pseudomonadota</taxon>
        <taxon>Alphaproteobacteria</taxon>
        <taxon>PS1 clade</taxon>
    </lineage>
</organism>
<keyword evidence="3" id="KW-1133">Transmembrane helix</keyword>
<reference evidence="4 5" key="1">
    <citation type="journal article" date="2018" name="Microbiome">
        <title>Fine metagenomic profile of the Mediterranean stratified and mixed water columns revealed by assembly and recruitment.</title>
        <authorList>
            <person name="Haro-Moreno J.M."/>
            <person name="Lopez-Perez M."/>
            <person name="De La Torre J.R."/>
            <person name="Picazo A."/>
            <person name="Camacho A."/>
            <person name="Rodriguez-Valera F."/>
        </authorList>
    </citation>
    <scope>NUCLEOTIDE SEQUENCE [LARGE SCALE GENOMIC DNA]</scope>
    <source>
        <strain evidence="4">MED-G55</strain>
    </source>
</reference>
<evidence type="ECO:0000256" key="3">
    <source>
        <dbReference type="SAM" id="Phobius"/>
    </source>
</evidence>
<comment type="caution">
    <text evidence="4">The sequence shown here is derived from an EMBL/GenBank/DDBJ whole genome shotgun (WGS) entry which is preliminary data.</text>
</comment>
<dbReference type="GO" id="GO:0005506">
    <property type="term" value="F:iron ion binding"/>
    <property type="evidence" value="ECO:0007669"/>
    <property type="project" value="InterPro"/>
</dbReference>
<dbReference type="InterPro" id="IPR036396">
    <property type="entry name" value="Cyt_P450_sf"/>
</dbReference>
<keyword evidence="3" id="KW-0472">Membrane</keyword>
<evidence type="ECO:0000313" key="4">
    <source>
        <dbReference type="EMBL" id="RCL75938.1"/>
    </source>
</evidence>
<comment type="similarity">
    <text evidence="1 2">Belongs to the cytochrome P450 family.</text>
</comment>
<keyword evidence="2" id="KW-0408">Iron</keyword>
<dbReference type="Gene3D" id="1.10.630.10">
    <property type="entry name" value="Cytochrome P450"/>
    <property type="match status" value="1"/>
</dbReference>
<protein>
    <submittedName>
        <fullName evidence="4">Cytochrome P450</fullName>
    </submittedName>
</protein>
<keyword evidence="3" id="KW-0812">Transmembrane</keyword>
<evidence type="ECO:0000256" key="1">
    <source>
        <dbReference type="ARBA" id="ARBA00010617"/>
    </source>
</evidence>
<keyword evidence="2" id="KW-0479">Metal-binding</keyword>
<dbReference type="GO" id="GO:0020037">
    <property type="term" value="F:heme binding"/>
    <property type="evidence" value="ECO:0007669"/>
    <property type="project" value="InterPro"/>
</dbReference>
<dbReference type="InterPro" id="IPR002397">
    <property type="entry name" value="Cyt_P450_B"/>
</dbReference>
<dbReference type="InterPro" id="IPR017972">
    <property type="entry name" value="Cyt_P450_CS"/>
</dbReference>
<dbReference type="CDD" id="cd11035">
    <property type="entry name" value="P450cam-like"/>
    <property type="match status" value="1"/>
</dbReference>
<dbReference type="PRINTS" id="PR00359">
    <property type="entry name" value="BP450"/>
</dbReference>
<dbReference type="GO" id="GO:0016705">
    <property type="term" value="F:oxidoreductase activity, acting on paired donors, with incorporation or reduction of molecular oxygen"/>
    <property type="evidence" value="ECO:0007669"/>
    <property type="project" value="InterPro"/>
</dbReference>
<evidence type="ECO:0000256" key="2">
    <source>
        <dbReference type="RuleBase" id="RU000461"/>
    </source>
</evidence>